<organism evidence="4 5">
    <name type="scientific">Kribbella sandramycini</name>
    <dbReference type="NCBI Taxonomy" id="60450"/>
    <lineage>
        <taxon>Bacteria</taxon>
        <taxon>Bacillati</taxon>
        <taxon>Actinomycetota</taxon>
        <taxon>Actinomycetes</taxon>
        <taxon>Propionibacteriales</taxon>
        <taxon>Kribbellaceae</taxon>
        <taxon>Kribbella</taxon>
    </lineage>
</organism>
<dbReference type="Proteomes" id="UP000553957">
    <property type="component" value="Unassembled WGS sequence"/>
</dbReference>
<name>A0A7Y4NZ57_9ACTN</name>
<dbReference type="SUPFAM" id="SSF53474">
    <property type="entry name" value="alpha/beta-Hydrolases"/>
    <property type="match status" value="1"/>
</dbReference>
<comment type="caution">
    <text evidence="4">The sequence shown here is derived from an EMBL/GenBank/DDBJ whole genome shotgun (WGS) entry which is preliminary data.</text>
</comment>
<dbReference type="Pfam" id="PF00975">
    <property type="entry name" value="Thioesterase"/>
    <property type="match status" value="1"/>
</dbReference>
<dbReference type="Proteomes" id="UP000534306">
    <property type="component" value="Unassembled WGS sequence"/>
</dbReference>
<feature type="domain" description="Thioesterase" evidence="2">
    <location>
        <begin position="18"/>
        <end position="226"/>
    </location>
</feature>
<dbReference type="AlphaFoldDB" id="A0A7Y4NZ57"/>
<dbReference type="PANTHER" id="PTHR11487">
    <property type="entry name" value="THIOESTERASE"/>
    <property type="match status" value="1"/>
</dbReference>
<dbReference type="EMBL" id="JABJRC010000002">
    <property type="protein sequence ID" value="NOL40503.1"/>
    <property type="molecule type" value="Genomic_DNA"/>
</dbReference>
<evidence type="ECO:0000313" key="3">
    <source>
        <dbReference type="EMBL" id="MBB6569665.1"/>
    </source>
</evidence>
<dbReference type="GO" id="GO:0008610">
    <property type="term" value="P:lipid biosynthetic process"/>
    <property type="evidence" value="ECO:0007669"/>
    <property type="project" value="TreeGrafter"/>
</dbReference>
<dbReference type="InterPro" id="IPR029058">
    <property type="entry name" value="AB_hydrolase_fold"/>
</dbReference>
<evidence type="ECO:0000259" key="2">
    <source>
        <dbReference type="Pfam" id="PF00975"/>
    </source>
</evidence>
<gene>
    <name evidence="3" type="ORF">HNR71_005302</name>
    <name evidence="4" type="ORF">HPO96_09625</name>
</gene>
<dbReference type="PANTHER" id="PTHR11487:SF0">
    <property type="entry name" value="S-ACYL FATTY ACID SYNTHASE THIOESTERASE, MEDIUM CHAIN"/>
    <property type="match status" value="1"/>
</dbReference>
<evidence type="ECO:0000256" key="1">
    <source>
        <dbReference type="ARBA" id="ARBA00007169"/>
    </source>
</evidence>
<keyword evidence="5" id="KW-1185">Reference proteome</keyword>
<dbReference type="EMBL" id="JACHKF010000001">
    <property type="protein sequence ID" value="MBB6569665.1"/>
    <property type="molecule type" value="Genomic_DNA"/>
</dbReference>
<reference evidence="4 5" key="1">
    <citation type="submission" date="2020-05" db="EMBL/GenBank/DDBJ databases">
        <title>Genome sequence of Kribbella sandramycini ATCC 39419.</title>
        <authorList>
            <person name="Maclea K.S."/>
            <person name="Fair J.L."/>
        </authorList>
    </citation>
    <scope>NUCLEOTIDE SEQUENCE [LARGE SCALE GENOMIC DNA]</scope>
    <source>
        <strain evidence="4 5">ATCC 39419</strain>
    </source>
</reference>
<dbReference type="RefSeq" id="WP_171673000.1">
    <property type="nucleotide sequence ID" value="NZ_BAAAGT010000002.1"/>
</dbReference>
<dbReference type="Gene3D" id="3.40.50.1820">
    <property type="entry name" value="alpha/beta hydrolase"/>
    <property type="match status" value="1"/>
</dbReference>
<accession>A0A7Y4NZ57</accession>
<dbReference type="InterPro" id="IPR012223">
    <property type="entry name" value="TEII"/>
</dbReference>
<dbReference type="InterPro" id="IPR001031">
    <property type="entry name" value="Thioesterase"/>
</dbReference>
<comment type="similarity">
    <text evidence="1">Belongs to the thioesterase family.</text>
</comment>
<reference evidence="3 6" key="2">
    <citation type="submission" date="2020-08" db="EMBL/GenBank/DDBJ databases">
        <title>Sequencing the genomes of 1000 actinobacteria strains.</title>
        <authorList>
            <person name="Klenk H.-P."/>
        </authorList>
    </citation>
    <scope>NUCLEOTIDE SEQUENCE [LARGE SCALE GENOMIC DNA]</scope>
    <source>
        <strain evidence="3 6">DSM 15626</strain>
    </source>
</reference>
<sequence length="245" mass="26805">MPAAWFRCRTPRPQSLVRLVCLPHAGGTASFFTEWDLGPEVEVLAAQYPGRSDRIVEPCLDSMTELAPRLAEALDPLLDRPLALFGHSMGAALAYEVARLLDRPPIHLFVSGRHAPAELVPGSLHTATDDELVADLMRLGGTEAELFATPELRNFFLPTVRADYRLAETYRWQPGPEPSCPITVLFGDSDPEVTAAQAERWRQHAVQEFAVAEFPGDHFYLAGARAAVQARIGQALRGAIVAAGR</sequence>
<protein>
    <submittedName>
        <fullName evidence="3">Pyochelin biosynthetic protein PchC</fullName>
    </submittedName>
    <submittedName>
        <fullName evidence="4">Thioesterase</fullName>
    </submittedName>
</protein>
<evidence type="ECO:0000313" key="6">
    <source>
        <dbReference type="Proteomes" id="UP000553957"/>
    </source>
</evidence>
<proteinExistence type="inferred from homology"/>
<evidence type="ECO:0000313" key="4">
    <source>
        <dbReference type="EMBL" id="NOL40503.1"/>
    </source>
</evidence>
<evidence type="ECO:0000313" key="5">
    <source>
        <dbReference type="Proteomes" id="UP000534306"/>
    </source>
</evidence>